<sequence>MKKRFAAFLAAALMGTMILSGCGSSKEETKAAETTAETATETKVDETKAAEGTTGGATEKVIMVVSFGTSYNDSREATIGAIETAIADAYPEYEVRRAFTSQMIIDKLKERDGLEIDNVEEALDRAVADGVKTLVVQPTHLMDGYEYTDLADALKAYEDKFEQVVLATPLLTSDEDFDAVAKAIAEETASYDDGETAICFMGHGTEADSNGIYAKLQEKMTAAGYENYYIGTVEAEPTLEDLLTAIKEKGVYTKVVLEPLMVVAGDHANNDMAGDEDDSWKSQFEAEGYEVECILKGLGELPAIQDIYVAHTQAAIDSLAK</sequence>
<dbReference type="GO" id="GO:0046872">
    <property type="term" value="F:metal ion binding"/>
    <property type="evidence" value="ECO:0007669"/>
    <property type="project" value="UniProtKB-KW"/>
</dbReference>
<feature type="binding site" evidence="2">
    <location>
        <position position="203"/>
    </location>
    <ligand>
        <name>Co(2+)</name>
        <dbReference type="ChEBI" id="CHEBI:48828"/>
    </ligand>
</feature>
<dbReference type="RefSeq" id="WP_132091662.1">
    <property type="nucleotide sequence ID" value="NZ_JANKAQ010000006.1"/>
</dbReference>
<comment type="caution">
    <text evidence="5">The sequence shown here is derived from an EMBL/GenBank/DDBJ whole genome shotgun (WGS) entry which is preliminary data.</text>
</comment>
<dbReference type="CDD" id="cd03412">
    <property type="entry name" value="CbiK_N"/>
    <property type="match status" value="1"/>
</dbReference>
<feature type="region of interest" description="Disordered" evidence="3">
    <location>
        <begin position="29"/>
        <end position="52"/>
    </location>
</feature>
<dbReference type="Proteomes" id="UP000295711">
    <property type="component" value="Unassembled WGS sequence"/>
</dbReference>
<feature type="active site" description="Proton acceptor" evidence="1">
    <location>
        <position position="203"/>
    </location>
</feature>
<feature type="binding site" evidence="2">
    <location>
        <position position="234"/>
    </location>
    <ligand>
        <name>Co(2+)</name>
        <dbReference type="ChEBI" id="CHEBI:48828"/>
    </ligand>
</feature>
<keyword evidence="2" id="KW-0479">Metal-binding</keyword>
<dbReference type="PROSITE" id="PS51257">
    <property type="entry name" value="PROKAR_LIPOPROTEIN"/>
    <property type="match status" value="1"/>
</dbReference>
<organism evidence="5 6">
    <name type="scientific">Frisingicoccus caecimuris</name>
    <dbReference type="NCBI Taxonomy" id="1796636"/>
    <lineage>
        <taxon>Bacteria</taxon>
        <taxon>Bacillati</taxon>
        <taxon>Bacillota</taxon>
        <taxon>Clostridia</taxon>
        <taxon>Lachnospirales</taxon>
        <taxon>Lachnospiraceae</taxon>
        <taxon>Frisingicoccus</taxon>
    </lineage>
</organism>
<dbReference type="Pfam" id="PF06180">
    <property type="entry name" value="CbiK"/>
    <property type="match status" value="1"/>
</dbReference>
<accession>A0A4R2LHM8</accession>
<dbReference type="AlphaFoldDB" id="A0A4R2LHM8"/>
<keyword evidence="2" id="KW-0170">Cobalt</keyword>
<dbReference type="OrthoDB" id="9770331at2"/>
<evidence type="ECO:0000256" key="2">
    <source>
        <dbReference type="PIRSR" id="PIRSR033579-3"/>
    </source>
</evidence>
<evidence type="ECO:0000313" key="6">
    <source>
        <dbReference type="Proteomes" id="UP000295711"/>
    </source>
</evidence>
<dbReference type="GO" id="GO:0016852">
    <property type="term" value="F:sirohydrochlorin cobaltochelatase activity"/>
    <property type="evidence" value="ECO:0007669"/>
    <property type="project" value="InterPro"/>
</dbReference>
<dbReference type="CDD" id="cd03413">
    <property type="entry name" value="CbiK_C"/>
    <property type="match status" value="1"/>
</dbReference>
<gene>
    <name evidence="5" type="ORF">EV212_10767</name>
</gene>
<proteinExistence type="predicted"/>
<evidence type="ECO:0000256" key="3">
    <source>
        <dbReference type="SAM" id="MobiDB-lite"/>
    </source>
</evidence>
<protein>
    <submittedName>
        <fullName evidence="5">Sirohydrochlorin cobaltochelatase</fullName>
    </submittedName>
</protein>
<dbReference type="Gene3D" id="3.40.50.1400">
    <property type="match status" value="2"/>
</dbReference>
<feature type="chain" id="PRO_5039676064" evidence="4">
    <location>
        <begin position="22"/>
        <end position="321"/>
    </location>
</feature>
<dbReference type="SUPFAM" id="SSF53800">
    <property type="entry name" value="Chelatase"/>
    <property type="match status" value="1"/>
</dbReference>
<evidence type="ECO:0000256" key="1">
    <source>
        <dbReference type="PIRSR" id="PIRSR033579-1"/>
    </source>
</evidence>
<dbReference type="InterPro" id="IPR010388">
    <property type="entry name" value="Anaerobic_Co-chelatase"/>
</dbReference>
<feature type="signal peptide" evidence="4">
    <location>
        <begin position="1"/>
        <end position="21"/>
    </location>
</feature>
<evidence type="ECO:0000256" key="4">
    <source>
        <dbReference type="SAM" id="SignalP"/>
    </source>
</evidence>
<keyword evidence="6" id="KW-1185">Reference proteome</keyword>
<dbReference type="EMBL" id="SLXA01000007">
    <property type="protein sequence ID" value="TCO84465.1"/>
    <property type="molecule type" value="Genomic_DNA"/>
</dbReference>
<feature type="binding site" evidence="2">
    <location>
        <position position="267"/>
    </location>
    <ligand>
        <name>Co(2+)</name>
        <dbReference type="ChEBI" id="CHEBI:48828"/>
    </ligand>
</feature>
<reference evidence="5 6" key="1">
    <citation type="submission" date="2019-03" db="EMBL/GenBank/DDBJ databases">
        <title>Genomic Encyclopedia of Type Strains, Phase IV (KMG-IV): sequencing the most valuable type-strain genomes for metagenomic binning, comparative biology and taxonomic classification.</title>
        <authorList>
            <person name="Goeker M."/>
        </authorList>
    </citation>
    <scope>NUCLEOTIDE SEQUENCE [LARGE SCALE GENOMIC DNA]</scope>
    <source>
        <strain evidence="5 6">DSM 28559</strain>
    </source>
</reference>
<dbReference type="GO" id="GO:0019251">
    <property type="term" value="P:anaerobic cobalamin biosynthetic process"/>
    <property type="evidence" value="ECO:0007669"/>
    <property type="project" value="InterPro"/>
</dbReference>
<evidence type="ECO:0000313" key="5">
    <source>
        <dbReference type="EMBL" id="TCO84465.1"/>
    </source>
</evidence>
<dbReference type="PIRSF" id="PIRSF033579">
    <property type="entry name" value="Anaer_Co_chel"/>
    <property type="match status" value="1"/>
</dbReference>
<keyword evidence="4" id="KW-0732">Signal</keyword>
<feature type="compositionally biased region" description="Basic and acidic residues" evidence="3">
    <location>
        <begin position="40"/>
        <end position="49"/>
    </location>
</feature>
<name>A0A4R2LHM8_9FIRM</name>